<proteinExistence type="predicted"/>
<reference evidence="1" key="2">
    <citation type="submission" date="2007-03" db="EMBL/GenBank/DDBJ databases">
        <authorList>
            <consortium name="The International Medicago Genome Annotation Group"/>
        </authorList>
    </citation>
    <scope>NUCLEOTIDE SEQUENCE</scope>
</reference>
<accession>A2Q2C2</accession>
<feature type="non-terminal residue" evidence="1">
    <location>
        <position position="1"/>
    </location>
</feature>
<reference evidence="1" key="1">
    <citation type="submission" date="2004-10" db="EMBL/GenBank/DDBJ databases">
        <authorList>
            <person name="Town C.D."/>
        </authorList>
    </citation>
    <scope>NUCLEOTIDE SEQUENCE</scope>
</reference>
<evidence type="ECO:0000313" key="1">
    <source>
        <dbReference type="EMBL" id="ABN06059.1"/>
    </source>
</evidence>
<protein>
    <submittedName>
        <fullName evidence="1">Uncharacterized protein</fullName>
    </submittedName>
</protein>
<dbReference type="EMBL" id="AC150207">
    <property type="protein sequence ID" value="ABN06059.1"/>
    <property type="molecule type" value="Genomic_DNA"/>
</dbReference>
<name>A2Q2C2_MEDTR</name>
<sequence length="52" mass="6049">FEKLLQLNGRLLKEFKSMMRPNTYDTPSVTNKLIADMLNYDKAQSTKIIDVD</sequence>
<dbReference type="AlphaFoldDB" id="A2Q2C2"/>
<gene>
    <name evidence="1" type="ORF">MtrDRAFT_AC150207g31v2</name>
</gene>
<organism evidence="1">
    <name type="scientific">Medicago truncatula</name>
    <name type="common">Barrel medic</name>
    <name type="synonym">Medicago tribuloides</name>
    <dbReference type="NCBI Taxonomy" id="3880"/>
    <lineage>
        <taxon>Eukaryota</taxon>
        <taxon>Viridiplantae</taxon>
        <taxon>Streptophyta</taxon>
        <taxon>Embryophyta</taxon>
        <taxon>Tracheophyta</taxon>
        <taxon>Spermatophyta</taxon>
        <taxon>Magnoliopsida</taxon>
        <taxon>eudicotyledons</taxon>
        <taxon>Gunneridae</taxon>
        <taxon>Pentapetalae</taxon>
        <taxon>rosids</taxon>
        <taxon>fabids</taxon>
        <taxon>Fabales</taxon>
        <taxon>Fabaceae</taxon>
        <taxon>Papilionoideae</taxon>
        <taxon>50 kb inversion clade</taxon>
        <taxon>NPAAA clade</taxon>
        <taxon>Hologalegina</taxon>
        <taxon>IRL clade</taxon>
        <taxon>Trifolieae</taxon>
        <taxon>Medicago</taxon>
    </lineage>
</organism>